<evidence type="ECO:0000313" key="2">
    <source>
        <dbReference type="Proteomes" id="UP001500218"/>
    </source>
</evidence>
<gene>
    <name evidence="1" type="ORF">GCM10009682_58290</name>
</gene>
<organism evidence="1 2">
    <name type="scientific">Luedemannella flava</name>
    <dbReference type="NCBI Taxonomy" id="349316"/>
    <lineage>
        <taxon>Bacteria</taxon>
        <taxon>Bacillati</taxon>
        <taxon>Actinomycetota</taxon>
        <taxon>Actinomycetes</taxon>
        <taxon>Micromonosporales</taxon>
        <taxon>Micromonosporaceae</taxon>
        <taxon>Luedemannella</taxon>
    </lineage>
</organism>
<dbReference type="Proteomes" id="UP001500218">
    <property type="component" value="Unassembled WGS sequence"/>
</dbReference>
<protein>
    <submittedName>
        <fullName evidence="1">Uncharacterized protein</fullName>
    </submittedName>
</protein>
<comment type="caution">
    <text evidence="1">The sequence shown here is derived from an EMBL/GenBank/DDBJ whole genome shotgun (WGS) entry which is preliminary data.</text>
</comment>
<reference evidence="2" key="1">
    <citation type="journal article" date="2019" name="Int. J. Syst. Evol. Microbiol.">
        <title>The Global Catalogue of Microorganisms (GCM) 10K type strain sequencing project: providing services to taxonomists for standard genome sequencing and annotation.</title>
        <authorList>
            <consortium name="The Broad Institute Genomics Platform"/>
            <consortium name="The Broad Institute Genome Sequencing Center for Infectious Disease"/>
            <person name="Wu L."/>
            <person name="Ma J."/>
        </authorList>
    </citation>
    <scope>NUCLEOTIDE SEQUENCE [LARGE SCALE GENOMIC DNA]</scope>
    <source>
        <strain evidence="2">JCM 13250</strain>
    </source>
</reference>
<accession>A0ABP4YVB3</accession>
<name>A0ABP4YVB3_9ACTN</name>
<sequence>MEWITERSTVLCGHDGVVVPVASQRWVRTGGAAVLVDNDPEGRAVKGCPNIGPTMKPCTTTLRVARGYSDWIRIGGRAVTLSNLDGLTDGTVPGTVHYRVEHTRQHLVRSTS</sequence>
<keyword evidence="2" id="KW-1185">Reference proteome</keyword>
<dbReference type="RefSeq" id="WP_344139228.1">
    <property type="nucleotide sequence ID" value="NZ_BAAALT010000273.1"/>
</dbReference>
<evidence type="ECO:0000313" key="1">
    <source>
        <dbReference type="EMBL" id="GAA1832137.1"/>
    </source>
</evidence>
<dbReference type="EMBL" id="BAAALT010000273">
    <property type="protein sequence ID" value="GAA1832137.1"/>
    <property type="molecule type" value="Genomic_DNA"/>
</dbReference>
<proteinExistence type="predicted"/>